<dbReference type="GO" id="GO:0016020">
    <property type="term" value="C:membrane"/>
    <property type="evidence" value="ECO:0007669"/>
    <property type="project" value="UniProtKB-SubCell"/>
</dbReference>
<keyword evidence="3 5" id="KW-1133">Transmembrane helix</keyword>
<evidence type="ECO:0000313" key="7">
    <source>
        <dbReference type="EMBL" id="ABG60264.1"/>
    </source>
</evidence>
<keyword evidence="2 5" id="KW-0812">Transmembrane</keyword>
<dbReference type="InterPro" id="IPR007829">
    <property type="entry name" value="TM2"/>
</dbReference>
<dbReference type="AlphaFoldDB" id="A0A6N4SUR4"/>
<comment type="subcellular location">
    <subcellularLocation>
        <location evidence="1">Membrane</location>
        <topology evidence="1">Multi-pass membrane protein</topology>
    </subcellularLocation>
</comment>
<dbReference type="Pfam" id="PF05154">
    <property type="entry name" value="TM2"/>
    <property type="match status" value="1"/>
</dbReference>
<evidence type="ECO:0000256" key="5">
    <source>
        <dbReference type="SAM" id="Phobius"/>
    </source>
</evidence>
<dbReference type="KEGG" id="chu:CHU_3023"/>
<gene>
    <name evidence="7" type="ordered locus">CHU_3023</name>
</gene>
<proteinExistence type="predicted"/>
<feature type="transmembrane region" description="Helical" evidence="5">
    <location>
        <begin position="53"/>
        <end position="72"/>
    </location>
</feature>
<organism evidence="7 8">
    <name type="scientific">Cytophaga hutchinsonii (strain ATCC 33406 / DSM 1761 / CIP 103989 / NBRC 15051 / NCIMB 9469 / D465)</name>
    <dbReference type="NCBI Taxonomy" id="269798"/>
    <lineage>
        <taxon>Bacteria</taxon>
        <taxon>Pseudomonadati</taxon>
        <taxon>Bacteroidota</taxon>
        <taxon>Cytophagia</taxon>
        <taxon>Cytophagales</taxon>
        <taxon>Cytophagaceae</taxon>
        <taxon>Cytophaga</taxon>
    </lineage>
</organism>
<evidence type="ECO:0000256" key="4">
    <source>
        <dbReference type="ARBA" id="ARBA00023136"/>
    </source>
</evidence>
<evidence type="ECO:0000256" key="3">
    <source>
        <dbReference type="ARBA" id="ARBA00022989"/>
    </source>
</evidence>
<evidence type="ECO:0000256" key="2">
    <source>
        <dbReference type="ARBA" id="ARBA00022692"/>
    </source>
</evidence>
<keyword evidence="8" id="KW-1185">Reference proteome</keyword>
<evidence type="ECO:0000256" key="1">
    <source>
        <dbReference type="ARBA" id="ARBA00004141"/>
    </source>
</evidence>
<reference evidence="7 8" key="1">
    <citation type="journal article" date="2007" name="Appl. Environ. Microbiol.">
        <title>Genome sequence of the cellulolytic gliding bacterium Cytophaga hutchinsonii.</title>
        <authorList>
            <person name="Xie G."/>
            <person name="Bruce D.C."/>
            <person name="Challacombe J.F."/>
            <person name="Chertkov O."/>
            <person name="Detter J.C."/>
            <person name="Gilna P."/>
            <person name="Han C.S."/>
            <person name="Lucas S."/>
            <person name="Misra M."/>
            <person name="Myers G.L."/>
            <person name="Richardson P."/>
            <person name="Tapia R."/>
            <person name="Thayer N."/>
            <person name="Thompson L.S."/>
            <person name="Brettin T.S."/>
            <person name="Henrissat B."/>
            <person name="Wilson D.B."/>
            <person name="McBride M.J."/>
        </authorList>
    </citation>
    <scope>NUCLEOTIDE SEQUENCE [LARGE SCALE GENOMIC DNA]</scope>
    <source>
        <strain evidence="8">ATCC 33406 / DSM 1761 / CIP 103989 / NBRC 15051 / NCIMB 9469 / D465</strain>
    </source>
</reference>
<accession>A0A6N4SUR4</accession>
<name>A0A6N4SUR4_CYTH3</name>
<evidence type="ECO:0000259" key="6">
    <source>
        <dbReference type="Pfam" id="PF05154"/>
    </source>
</evidence>
<protein>
    <recommendedName>
        <fullName evidence="6">TM2 domain-containing protein</fullName>
    </recommendedName>
</protein>
<dbReference type="EMBL" id="CP000383">
    <property type="protein sequence ID" value="ABG60264.1"/>
    <property type="molecule type" value="Genomic_DNA"/>
</dbReference>
<feature type="transmembrane region" description="Helical" evidence="5">
    <location>
        <begin position="31"/>
        <end position="47"/>
    </location>
</feature>
<sequence>MPDCTLNFMFEKINSLPYYLKNADVQPRTRMYIVCLLFGFAGGHRFMMGYKTWILQFITLGGLGIWSLYDLVKIALNEMSMADGKPLS</sequence>
<evidence type="ECO:0000313" key="8">
    <source>
        <dbReference type="Proteomes" id="UP000001822"/>
    </source>
</evidence>
<keyword evidence="4 5" id="KW-0472">Membrane</keyword>
<feature type="domain" description="TM2" evidence="6">
    <location>
        <begin position="29"/>
        <end position="72"/>
    </location>
</feature>
<dbReference type="Proteomes" id="UP000001822">
    <property type="component" value="Chromosome"/>
</dbReference>